<evidence type="ECO:0000313" key="1">
    <source>
        <dbReference type="EMBL" id="JAH86159.1"/>
    </source>
</evidence>
<reference evidence="1" key="1">
    <citation type="submission" date="2014-11" db="EMBL/GenBank/DDBJ databases">
        <authorList>
            <person name="Amaro Gonzalez C."/>
        </authorList>
    </citation>
    <scope>NUCLEOTIDE SEQUENCE</scope>
</reference>
<proteinExistence type="predicted"/>
<dbReference type="EMBL" id="GBXM01022418">
    <property type="protein sequence ID" value="JAH86159.1"/>
    <property type="molecule type" value="Transcribed_RNA"/>
</dbReference>
<accession>A0A0E9W6Z4</accession>
<sequence length="36" mass="4007">MAPSEGKQDLRFADWMASLPEHMHNTPLTNLAIPGE</sequence>
<dbReference type="AlphaFoldDB" id="A0A0E9W6Z4"/>
<organism evidence="1">
    <name type="scientific">Anguilla anguilla</name>
    <name type="common">European freshwater eel</name>
    <name type="synonym">Muraena anguilla</name>
    <dbReference type="NCBI Taxonomy" id="7936"/>
    <lineage>
        <taxon>Eukaryota</taxon>
        <taxon>Metazoa</taxon>
        <taxon>Chordata</taxon>
        <taxon>Craniata</taxon>
        <taxon>Vertebrata</taxon>
        <taxon>Euteleostomi</taxon>
        <taxon>Actinopterygii</taxon>
        <taxon>Neopterygii</taxon>
        <taxon>Teleostei</taxon>
        <taxon>Anguilliformes</taxon>
        <taxon>Anguillidae</taxon>
        <taxon>Anguilla</taxon>
    </lineage>
</organism>
<protein>
    <submittedName>
        <fullName evidence="1">Uncharacterized protein</fullName>
    </submittedName>
</protein>
<name>A0A0E9W6Z4_ANGAN</name>
<reference evidence="1" key="2">
    <citation type="journal article" date="2015" name="Fish Shellfish Immunol.">
        <title>Early steps in the European eel (Anguilla anguilla)-Vibrio vulnificus interaction in the gills: Role of the RtxA13 toxin.</title>
        <authorList>
            <person name="Callol A."/>
            <person name="Pajuelo D."/>
            <person name="Ebbesson L."/>
            <person name="Teles M."/>
            <person name="MacKenzie S."/>
            <person name="Amaro C."/>
        </authorList>
    </citation>
    <scope>NUCLEOTIDE SEQUENCE</scope>
</reference>